<dbReference type="SUPFAM" id="SSF53383">
    <property type="entry name" value="PLP-dependent transferases"/>
    <property type="match status" value="1"/>
</dbReference>
<keyword evidence="7" id="KW-0663">Pyridoxal phosphate</keyword>
<dbReference type="InterPro" id="IPR015421">
    <property type="entry name" value="PyrdxlP-dep_Trfase_major"/>
</dbReference>
<dbReference type="AlphaFoldDB" id="A0A914ACG8"/>
<dbReference type="Gene3D" id="3.40.640.10">
    <property type="entry name" value="Type I PLP-dependent aspartate aminotransferase-like (Major domain)"/>
    <property type="match status" value="1"/>
</dbReference>
<dbReference type="InterPro" id="IPR015422">
    <property type="entry name" value="PyrdxlP-dep_Trfase_small"/>
</dbReference>
<protein>
    <recommendedName>
        <fullName evidence="11">Selenocysteine lyase</fullName>
        <ecNumber evidence="10">4.4.1.16</ecNumber>
    </recommendedName>
</protein>
<dbReference type="Proteomes" id="UP000887568">
    <property type="component" value="Unplaced"/>
</dbReference>
<sequence>MCTKCTFAFVTTKTNLFLLCVCIFSVYLDYNATTPLEPQVLSAIHDALAKAWGNPSSSYAAGQKAKQIITKSRDDIASMIGAHREDVVFTSGGTEANNMVIHTAIQHFWRTFPLLDQSGHTTEDGAPDHSKFLPHVITSNLEHDSVKLVLQHLVDERQAVVTFVPASKLTGHVEVSDIIAALRPTTCLVTIMHANNETGIIQPISEICRSIRAVKRDPKRELPQVLLHNDAAQTIGKIDVNVEELGVDYLTVVGHKFYGPRIGAIFVKGGGVTTPLFPMLYGGGQERNFRPGTENTGMIAGLGKAAELVCQNLEKYEEHMRDVRDYLEDRLQEAFGDDVHFNSRFPAGSARIPNTCNVSFIGQGLEGYKILQRVKILQASVGAACHSECHSKPSHILLAVGIPSEIAANALRLSVGRHTTKADIDRVVDDVKQAVQSLQDERN</sequence>
<dbReference type="InterPro" id="IPR000192">
    <property type="entry name" value="Aminotrans_V_dom"/>
</dbReference>
<evidence type="ECO:0000313" key="14">
    <source>
        <dbReference type="Proteomes" id="UP000887568"/>
    </source>
</evidence>
<evidence type="ECO:0000256" key="2">
    <source>
        <dbReference type="ARBA" id="ARBA00004514"/>
    </source>
</evidence>
<organism evidence="13 14">
    <name type="scientific">Patiria miniata</name>
    <name type="common">Bat star</name>
    <name type="synonym">Asterina miniata</name>
    <dbReference type="NCBI Taxonomy" id="46514"/>
    <lineage>
        <taxon>Eukaryota</taxon>
        <taxon>Metazoa</taxon>
        <taxon>Echinodermata</taxon>
        <taxon>Eleutherozoa</taxon>
        <taxon>Asterozoa</taxon>
        <taxon>Asteroidea</taxon>
        <taxon>Valvatacea</taxon>
        <taxon>Valvatida</taxon>
        <taxon>Asterinidae</taxon>
        <taxon>Patiria</taxon>
    </lineage>
</organism>
<dbReference type="GO" id="GO:0016740">
    <property type="term" value="F:transferase activity"/>
    <property type="evidence" value="ECO:0007669"/>
    <property type="project" value="UniProtKB-KW"/>
</dbReference>
<feature type="domain" description="Aminotransferase class V" evidence="12">
    <location>
        <begin position="135"/>
        <end position="427"/>
    </location>
</feature>
<keyword evidence="6" id="KW-0808">Transferase</keyword>
<evidence type="ECO:0000256" key="4">
    <source>
        <dbReference type="ARBA" id="ARBA00011738"/>
    </source>
</evidence>
<evidence type="ECO:0000256" key="7">
    <source>
        <dbReference type="ARBA" id="ARBA00022898"/>
    </source>
</evidence>
<evidence type="ECO:0000256" key="3">
    <source>
        <dbReference type="ARBA" id="ARBA00009236"/>
    </source>
</evidence>
<dbReference type="OMA" id="IIYGQSE"/>
<dbReference type="RefSeq" id="XP_038061039.1">
    <property type="nucleotide sequence ID" value="XM_038205111.1"/>
</dbReference>
<dbReference type="InterPro" id="IPR015424">
    <property type="entry name" value="PyrdxlP-dep_Trfase"/>
</dbReference>
<evidence type="ECO:0000256" key="10">
    <source>
        <dbReference type="ARBA" id="ARBA00039054"/>
    </source>
</evidence>
<dbReference type="PANTHER" id="PTHR11601">
    <property type="entry name" value="CYSTEINE DESULFURYLASE FAMILY MEMBER"/>
    <property type="match status" value="1"/>
</dbReference>
<comment type="similarity">
    <text evidence="3">Belongs to the class-V pyridoxal-phosphate-dependent aminotransferase family.</text>
</comment>
<evidence type="ECO:0000256" key="9">
    <source>
        <dbReference type="ARBA" id="ARBA00037407"/>
    </source>
</evidence>
<name>A0A914ACG8_PATMI</name>
<dbReference type="GeneID" id="119731835"/>
<dbReference type="FunFam" id="3.40.640.10:FF:000083">
    <property type="entry name" value="Selenocysteine lyase"/>
    <property type="match status" value="1"/>
</dbReference>
<feature type="domain" description="Aminotransferase class V" evidence="12">
    <location>
        <begin position="26"/>
        <end position="107"/>
    </location>
</feature>
<dbReference type="OrthoDB" id="10250117at2759"/>
<keyword evidence="14" id="KW-1185">Reference proteome</keyword>
<comment type="function">
    <text evidence="9">Catalyzes the decomposition of L-selenocysteine to L-alanine and elemental selenium.</text>
</comment>
<dbReference type="Gene3D" id="3.90.1150.10">
    <property type="entry name" value="Aspartate Aminotransferase, domain 1"/>
    <property type="match status" value="1"/>
</dbReference>
<accession>A0A914ACG8</accession>
<evidence type="ECO:0000259" key="12">
    <source>
        <dbReference type="Pfam" id="PF00266"/>
    </source>
</evidence>
<dbReference type="GO" id="GO:0009000">
    <property type="term" value="F:selenocysteine lyase activity"/>
    <property type="evidence" value="ECO:0007669"/>
    <property type="project" value="UniProtKB-EC"/>
</dbReference>
<reference evidence="13" key="1">
    <citation type="submission" date="2022-11" db="UniProtKB">
        <authorList>
            <consortium name="EnsemblMetazoa"/>
        </authorList>
    </citation>
    <scope>IDENTIFICATION</scope>
</reference>
<keyword evidence="5" id="KW-0963">Cytoplasm</keyword>
<dbReference type="FunFam" id="3.90.1150.10:FF:000065">
    <property type="entry name" value="Selenocysteine lyase"/>
    <property type="match status" value="1"/>
</dbReference>
<evidence type="ECO:0000313" key="13">
    <source>
        <dbReference type="EnsemblMetazoa" id="XP_038061039.1"/>
    </source>
</evidence>
<evidence type="ECO:0000256" key="8">
    <source>
        <dbReference type="ARBA" id="ARBA00023239"/>
    </source>
</evidence>
<comment type="subcellular location">
    <subcellularLocation>
        <location evidence="2">Cytoplasm</location>
        <location evidence="2">Cytosol</location>
    </subcellularLocation>
</comment>
<dbReference type="CTD" id="51540"/>
<dbReference type="PIRSF" id="PIRSF005572">
    <property type="entry name" value="NifS"/>
    <property type="match status" value="1"/>
</dbReference>
<dbReference type="Gene3D" id="1.10.260.50">
    <property type="match status" value="1"/>
</dbReference>
<evidence type="ECO:0000256" key="11">
    <source>
        <dbReference type="ARBA" id="ARBA00040554"/>
    </source>
</evidence>
<evidence type="ECO:0000256" key="1">
    <source>
        <dbReference type="ARBA" id="ARBA00001933"/>
    </source>
</evidence>
<proteinExistence type="inferred from homology"/>
<dbReference type="GO" id="GO:0005829">
    <property type="term" value="C:cytosol"/>
    <property type="evidence" value="ECO:0007669"/>
    <property type="project" value="UniProtKB-SubCell"/>
</dbReference>
<dbReference type="PANTHER" id="PTHR11601:SF62">
    <property type="entry name" value="SELENOCYSTEINE LYASE"/>
    <property type="match status" value="1"/>
</dbReference>
<comment type="cofactor">
    <cofactor evidence="1">
        <name>pyridoxal 5'-phosphate</name>
        <dbReference type="ChEBI" id="CHEBI:597326"/>
    </cofactor>
</comment>
<dbReference type="Pfam" id="PF00266">
    <property type="entry name" value="Aminotran_5"/>
    <property type="match status" value="2"/>
</dbReference>
<comment type="subunit">
    <text evidence="4">Homodimer.</text>
</comment>
<dbReference type="EC" id="4.4.1.16" evidence="10"/>
<dbReference type="InterPro" id="IPR016454">
    <property type="entry name" value="Cysteine_dSase"/>
</dbReference>
<dbReference type="EnsemblMetazoa" id="XM_038205111.1">
    <property type="protein sequence ID" value="XP_038061039.1"/>
    <property type="gene ID" value="LOC119731835"/>
</dbReference>
<evidence type="ECO:0000256" key="6">
    <source>
        <dbReference type="ARBA" id="ARBA00022679"/>
    </source>
</evidence>
<evidence type="ECO:0000256" key="5">
    <source>
        <dbReference type="ARBA" id="ARBA00022490"/>
    </source>
</evidence>
<keyword evidence="8" id="KW-0456">Lyase</keyword>